<reference evidence="1" key="1">
    <citation type="journal article" date="2020" name="Stud. Mycol.">
        <title>101 Dothideomycetes genomes: a test case for predicting lifestyles and emergence of pathogens.</title>
        <authorList>
            <person name="Haridas S."/>
            <person name="Albert R."/>
            <person name="Binder M."/>
            <person name="Bloem J."/>
            <person name="Labutti K."/>
            <person name="Salamov A."/>
            <person name="Andreopoulos B."/>
            <person name="Baker S."/>
            <person name="Barry K."/>
            <person name="Bills G."/>
            <person name="Bluhm B."/>
            <person name="Cannon C."/>
            <person name="Castanera R."/>
            <person name="Culley D."/>
            <person name="Daum C."/>
            <person name="Ezra D."/>
            <person name="Gonzalez J."/>
            <person name="Henrissat B."/>
            <person name="Kuo A."/>
            <person name="Liang C."/>
            <person name="Lipzen A."/>
            <person name="Lutzoni F."/>
            <person name="Magnuson J."/>
            <person name="Mondo S."/>
            <person name="Nolan M."/>
            <person name="Ohm R."/>
            <person name="Pangilinan J."/>
            <person name="Park H.-J."/>
            <person name="Ramirez L."/>
            <person name="Alfaro M."/>
            <person name="Sun H."/>
            <person name="Tritt A."/>
            <person name="Yoshinaga Y."/>
            <person name="Zwiers L.-H."/>
            <person name="Turgeon B."/>
            <person name="Goodwin S."/>
            <person name="Spatafora J."/>
            <person name="Crous P."/>
            <person name="Grigoriev I."/>
        </authorList>
    </citation>
    <scope>NUCLEOTIDE SEQUENCE</scope>
    <source>
        <strain evidence="1">CBS 269.34</strain>
    </source>
</reference>
<keyword evidence="2" id="KW-1185">Reference proteome</keyword>
<dbReference type="EMBL" id="MU004185">
    <property type="protein sequence ID" value="KAF2498185.1"/>
    <property type="molecule type" value="Genomic_DNA"/>
</dbReference>
<protein>
    <submittedName>
        <fullName evidence="1">Uncharacterized protein</fullName>
    </submittedName>
</protein>
<name>A0A6A6R0G0_9PEZI</name>
<dbReference type="AlphaFoldDB" id="A0A6A6R0G0"/>
<evidence type="ECO:0000313" key="2">
    <source>
        <dbReference type="Proteomes" id="UP000799750"/>
    </source>
</evidence>
<dbReference type="OrthoDB" id="3016366at2759"/>
<evidence type="ECO:0000313" key="1">
    <source>
        <dbReference type="EMBL" id="KAF2498185.1"/>
    </source>
</evidence>
<organism evidence="1 2">
    <name type="scientific">Lophium mytilinum</name>
    <dbReference type="NCBI Taxonomy" id="390894"/>
    <lineage>
        <taxon>Eukaryota</taxon>
        <taxon>Fungi</taxon>
        <taxon>Dikarya</taxon>
        <taxon>Ascomycota</taxon>
        <taxon>Pezizomycotina</taxon>
        <taxon>Dothideomycetes</taxon>
        <taxon>Pleosporomycetidae</taxon>
        <taxon>Mytilinidiales</taxon>
        <taxon>Mytilinidiaceae</taxon>
        <taxon>Lophium</taxon>
    </lineage>
</organism>
<proteinExistence type="predicted"/>
<gene>
    <name evidence="1" type="ORF">BU16DRAFT_536245</name>
</gene>
<sequence>MSLETLEPGGLYVVLFIQNVPPPKNDFHWGLYLHKDKDKGGTKYHIWDPNRDWVWVADHGTTTGLFKSHALVGLFQVARVCPELECEVDSAARSFDDTLNQRPGIGCDVWLFWVLELLREPRGADRYQILKCTDLKALEEEVLAWGNMHIEDAAELCRTKPDIGTVPPRPIALSKLCGL</sequence>
<dbReference type="Proteomes" id="UP000799750">
    <property type="component" value="Unassembled WGS sequence"/>
</dbReference>
<accession>A0A6A6R0G0</accession>